<evidence type="ECO:0000313" key="1">
    <source>
        <dbReference type="EMBL" id="RMX46200.1"/>
    </source>
</evidence>
<dbReference type="AlphaFoldDB" id="A0A3M6TXU7"/>
<evidence type="ECO:0000313" key="2">
    <source>
        <dbReference type="Proteomes" id="UP000275408"/>
    </source>
</evidence>
<protein>
    <submittedName>
        <fullName evidence="1">Uncharacterized protein</fullName>
    </submittedName>
</protein>
<comment type="caution">
    <text evidence="1">The sequence shown here is derived from an EMBL/GenBank/DDBJ whole genome shotgun (WGS) entry which is preliminary data.</text>
</comment>
<reference evidence="1 2" key="1">
    <citation type="journal article" date="2018" name="Sci. Rep.">
        <title>Comparative analysis of the Pocillopora damicornis genome highlights role of immune system in coral evolution.</title>
        <authorList>
            <person name="Cunning R."/>
            <person name="Bay R.A."/>
            <person name="Gillette P."/>
            <person name="Baker A.C."/>
            <person name="Traylor-Knowles N."/>
        </authorList>
    </citation>
    <scope>NUCLEOTIDE SEQUENCE [LARGE SCALE GENOMIC DNA]</scope>
    <source>
        <strain evidence="1">RSMAS</strain>
        <tissue evidence="1">Whole animal</tissue>
    </source>
</reference>
<dbReference type="Proteomes" id="UP000275408">
    <property type="component" value="Unassembled WGS sequence"/>
</dbReference>
<sequence>MEMGLKHVVSGTRGRRQVVLVHQKKKLINAAFVYPLYAENKDSSHNGKSTKNNVRQPAVFRQVNRDGVSGEENLLTLLELIPVSQHEGNRIFTASPGIRACVRMYGKMNMTGGSTALLGKTNVTEVPRSGLCPLGTIFAGTQILNVLQNCTTSPAMNMTGIRPNTTQNKGYLLYTENKNSSCYGKCTENDVRQPVVFRQRRGRNARPTNHPMVAPEHMRAEYI</sequence>
<keyword evidence="2" id="KW-1185">Reference proteome</keyword>
<organism evidence="1 2">
    <name type="scientific">Pocillopora damicornis</name>
    <name type="common">Cauliflower coral</name>
    <name type="synonym">Millepora damicornis</name>
    <dbReference type="NCBI Taxonomy" id="46731"/>
    <lineage>
        <taxon>Eukaryota</taxon>
        <taxon>Metazoa</taxon>
        <taxon>Cnidaria</taxon>
        <taxon>Anthozoa</taxon>
        <taxon>Hexacorallia</taxon>
        <taxon>Scleractinia</taxon>
        <taxon>Astrocoeniina</taxon>
        <taxon>Pocilloporidae</taxon>
        <taxon>Pocillopora</taxon>
    </lineage>
</organism>
<dbReference type="EMBL" id="RCHS01002719">
    <property type="protein sequence ID" value="RMX46200.1"/>
    <property type="molecule type" value="Genomic_DNA"/>
</dbReference>
<gene>
    <name evidence="1" type="ORF">pdam_00007810</name>
</gene>
<accession>A0A3M6TXU7</accession>
<name>A0A3M6TXU7_POCDA</name>
<proteinExistence type="predicted"/>